<dbReference type="EMBL" id="JAWJWE010000002">
    <property type="protein sequence ID" value="KAK6642409.1"/>
    <property type="molecule type" value="Genomic_DNA"/>
</dbReference>
<dbReference type="AlphaFoldDB" id="A0AAN8PNS3"/>
<comment type="caution">
    <text evidence="2">The sequence shown here is derived from an EMBL/GenBank/DDBJ whole genome shotgun (WGS) entry which is preliminary data.</text>
</comment>
<evidence type="ECO:0000256" key="1">
    <source>
        <dbReference type="SAM" id="Phobius"/>
    </source>
</evidence>
<evidence type="ECO:0000313" key="2">
    <source>
        <dbReference type="EMBL" id="KAK6642409.1"/>
    </source>
</evidence>
<keyword evidence="1" id="KW-1133">Transmembrane helix</keyword>
<accession>A0AAN8PNS3</accession>
<protein>
    <submittedName>
        <fullName evidence="2">Uncharacterized protein</fullName>
    </submittedName>
</protein>
<sequence>MSPESFSFSADIIIPKKMDSTKKFGNFLAFDFDESDRNKFRMIGYLLPVDGVSPVRINSDGMTSFYLLHACAINFPYPYSFLPCLLLMGLKRNYLIRYFYWTE</sequence>
<gene>
    <name evidence="2" type="ORF">RUM43_003911</name>
</gene>
<dbReference type="Proteomes" id="UP001372834">
    <property type="component" value="Unassembled WGS sequence"/>
</dbReference>
<reference evidence="2 3" key="1">
    <citation type="submission" date="2023-10" db="EMBL/GenBank/DDBJ databases">
        <title>Genomes of two closely related lineages of the louse Polyplax serrata with different host specificities.</title>
        <authorList>
            <person name="Martinu J."/>
            <person name="Tarabai H."/>
            <person name="Stefka J."/>
            <person name="Hypsa V."/>
        </authorList>
    </citation>
    <scope>NUCLEOTIDE SEQUENCE [LARGE SCALE GENOMIC DNA]</scope>
    <source>
        <strain evidence="2">HR10_N</strain>
    </source>
</reference>
<organism evidence="2 3">
    <name type="scientific">Polyplax serrata</name>
    <name type="common">Common mouse louse</name>
    <dbReference type="NCBI Taxonomy" id="468196"/>
    <lineage>
        <taxon>Eukaryota</taxon>
        <taxon>Metazoa</taxon>
        <taxon>Ecdysozoa</taxon>
        <taxon>Arthropoda</taxon>
        <taxon>Hexapoda</taxon>
        <taxon>Insecta</taxon>
        <taxon>Pterygota</taxon>
        <taxon>Neoptera</taxon>
        <taxon>Paraneoptera</taxon>
        <taxon>Psocodea</taxon>
        <taxon>Troctomorpha</taxon>
        <taxon>Phthiraptera</taxon>
        <taxon>Anoplura</taxon>
        <taxon>Polyplacidae</taxon>
        <taxon>Polyplax</taxon>
    </lineage>
</organism>
<name>A0AAN8PNS3_POLSC</name>
<keyword evidence="1" id="KW-0812">Transmembrane</keyword>
<proteinExistence type="predicted"/>
<feature type="transmembrane region" description="Helical" evidence="1">
    <location>
        <begin position="66"/>
        <end position="90"/>
    </location>
</feature>
<keyword evidence="1" id="KW-0472">Membrane</keyword>
<evidence type="ECO:0000313" key="3">
    <source>
        <dbReference type="Proteomes" id="UP001372834"/>
    </source>
</evidence>